<dbReference type="AlphaFoldDB" id="U9UM26"/>
<protein>
    <submittedName>
        <fullName evidence="1">Uncharacterized protein</fullName>
    </submittedName>
</protein>
<sequence>MAFHLRKYRNWTYFSFLSFHHDVIVISSFLNGLNRNDDVWVKQFLREAKCLDPNNFTAIEKEARIFILQRDGNSGLPIMLIRRITGLTNLVSTPNSQFRHLNFVFGKGLLGSGGGTWLSKQDCSHYAKELQTFWEGVIEECGDTFANAFEVDIEKNNMKISDDREDQLINLSLQDKDELLATRKILKYFSSLPPRSMSMLLLSCYVNVEEYEALLYIPPSIISNDCFKSKNTTRVNVDSPISILLWEDFFKEDWITAIQGEKFIVMHTRPQLPLSCETINFGY</sequence>
<gene>
    <name evidence="1" type="ORF">GLOINDRAFT_22610</name>
</gene>
<name>U9UM26_RHIID</name>
<dbReference type="EMBL" id="KI280884">
    <property type="protein sequence ID" value="ESA16651.1"/>
    <property type="molecule type" value="Genomic_DNA"/>
</dbReference>
<accession>U9UM26</accession>
<organism evidence="1">
    <name type="scientific">Rhizophagus irregularis (strain DAOM 181602 / DAOM 197198 / MUCL 43194)</name>
    <name type="common">Arbuscular mycorrhizal fungus</name>
    <name type="synonym">Glomus intraradices</name>
    <dbReference type="NCBI Taxonomy" id="747089"/>
    <lineage>
        <taxon>Eukaryota</taxon>
        <taxon>Fungi</taxon>
        <taxon>Fungi incertae sedis</taxon>
        <taxon>Mucoromycota</taxon>
        <taxon>Glomeromycotina</taxon>
        <taxon>Glomeromycetes</taxon>
        <taxon>Glomerales</taxon>
        <taxon>Glomeraceae</taxon>
        <taxon>Rhizophagus</taxon>
    </lineage>
</organism>
<evidence type="ECO:0000313" key="1">
    <source>
        <dbReference type="EMBL" id="ESA16651.1"/>
    </source>
</evidence>
<dbReference type="HOGENOM" id="CLU_984012_0_0_1"/>
<reference evidence="1" key="1">
    <citation type="submission" date="2013-07" db="EMBL/GenBank/DDBJ databases">
        <title>The genome of an arbuscular mycorrhizal fungus provides insights into the evolution of the oldest plant symbiosis.</title>
        <authorList>
            <consortium name="DOE Joint Genome Institute"/>
            <person name="Tisserant E."/>
            <person name="Malbreil M."/>
            <person name="Kuo A."/>
            <person name="Kohler A."/>
            <person name="Symeonidi A."/>
            <person name="Balestrini R."/>
            <person name="Charron P."/>
            <person name="Duensing N."/>
            <person name="Frei-dit-Frey N."/>
            <person name="Gianinazzi-Pearson V."/>
            <person name="Gilbert B."/>
            <person name="Handa Y."/>
            <person name="Hijri M."/>
            <person name="Kaul R."/>
            <person name="Kawaguchi M."/>
            <person name="Krajinski F."/>
            <person name="Lammers P."/>
            <person name="Lapierre D."/>
            <person name="Masclaux F.G."/>
            <person name="Murat C."/>
            <person name="Morin E."/>
            <person name="Ndikumana S."/>
            <person name="Pagni M."/>
            <person name="Petitpierre D."/>
            <person name="Requena N."/>
            <person name="Rosikiewicz P."/>
            <person name="Riley R."/>
            <person name="Saito K."/>
            <person name="San Clemente H."/>
            <person name="Shapiro H."/>
            <person name="van Tuinen D."/>
            <person name="Becard G."/>
            <person name="Bonfante P."/>
            <person name="Paszkowski U."/>
            <person name="Shachar-Hill Y."/>
            <person name="Young J.P."/>
            <person name="Sanders I.R."/>
            <person name="Henrissat B."/>
            <person name="Rensing S.A."/>
            <person name="Grigoriev I.V."/>
            <person name="Corradi N."/>
            <person name="Roux C."/>
            <person name="Martin F."/>
        </authorList>
    </citation>
    <scope>NUCLEOTIDE SEQUENCE</scope>
    <source>
        <strain evidence="1">DAOM 197198</strain>
    </source>
</reference>
<dbReference type="VEuPathDB" id="FungiDB:RhiirFUN_017787"/>
<proteinExistence type="predicted"/>